<dbReference type="AlphaFoldDB" id="A0A3E1EX01"/>
<keyword evidence="3" id="KW-1185">Reference proteome</keyword>
<dbReference type="OrthoDB" id="9782395at2"/>
<evidence type="ECO:0000313" key="2">
    <source>
        <dbReference type="EMBL" id="RFC54062.1"/>
    </source>
</evidence>
<dbReference type="CDD" id="cd06259">
    <property type="entry name" value="YdcF-like"/>
    <property type="match status" value="1"/>
</dbReference>
<gene>
    <name evidence="2" type="ORF">DXU93_10460</name>
</gene>
<evidence type="ECO:0000259" key="1">
    <source>
        <dbReference type="Pfam" id="PF02698"/>
    </source>
</evidence>
<dbReference type="PANTHER" id="PTHR30336:SF6">
    <property type="entry name" value="INTEGRAL MEMBRANE PROTEIN"/>
    <property type="match status" value="1"/>
</dbReference>
<dbReference type="Pfam" id="PF02698">
    <property type="entry name" value="DUF218"/>
    <property type="match status" value="1"/>
</dbReference>
<dbReference type="GO" id="GO:0005886">
    <property type="term" value="C:plasma membrane"/>
    <property type="evidence" value="ECO:0007669"/>
    <property type="project" value="TreeGrafter"/>
</dbReference>
<dbReference type="PANTHER" id="PTHR30336">
    <property type="entry name" value="INNER MEMBRANE PROTEIN, PROBABLE PERMEASE"/>
    <property type="match status" value="1"/>
</dbReference>
<sequence>MFKRKGRLILIVIFASLLFAGLFGYFSNVIVENSAENKTFDDVNKISQNRVGVVLGTAKYRAAGGINLYFKFRIDAAVQLYKNGKIDFILVSGDNSTKYYNEPASFKEELIKNGVPAAKIFLDYAGFRTLDSVVRALKVFGQNKITIISQKFHNERAIYLASKNGINAIGFNAKDVGHNYGLKTKIREYFARSKAILDVVFGVEPKFLGEPIRIH</sequence>
<dbReference type="Proteomes" id="UP000257127">
    <property type="component" value="Unassembled WGS sequence"/>
</dbReference>
<protein>
    <submittedName>
        <fullName evidence="2">Vancomycin high temperature exclusion protein</fullName>
    </submittedName>
</protein>
<dbReference type="InterPro" id="IPR051599">
    <property type="entry name" value="Cell_Envelope_Assoc"/>
</dbReference>
<dbReference type="EMBL" id="QURB01000006">
    <property type="protein sequence ID" value="RFC54062.1"/>
    <property type="molecule type" value="Genomic_DNA"/>
</dbReference>
<reference evidence="2 3" key="1">
    <citation type="submission" date="2018-08" db="EMBL/GenBank/DDBJ databases">
        <title>The draft genome squence of Brumimicrobium sp. N62.</title>
        <authorList>
            <person name="Du Z.-J."/>
            <person name="Luo H.-R."/>
        </authorList>
    </citation>
    <scope>NUCLEOTIDE SEQUENCE [LARGE SCALE GENOMIC DNA]</scope>
    <source>
        <strain evidence="2 3">N62</strain>
    </source>
</reference>
<dbReference type="InterPro" id="IPR003848">
    <property type="entry name" value="DUF218"/>
</dbReference>
<proteinExistence type="predicted"/>
<evidence type="ECO:0000313" key="3">
    <source>
        <dbReference type="Proteomes" id="UP000257127"/>
    </source>
</evidence>
<organism evidence="2 3">
    <name type="scientific">Brumimicrobium aurantiacum</name>
    <dbReference type="NCBI Taxonomy" id="1737063"/>
    <lineage>
        <taxon>Bacteria</taxon>
        <taxon>Pseudomonadati</taxon>
        <taxon>Bacteroidota</taxon>
        <taxon>Flavobacteriia</taxon>
        <taxon>Flavobacteriales</taxon>
        <taxon>Crocinitomicaceae</taxon>
        <taxon>Brumimicrobium</taxon>
    </lineage>
</organism>
<comment type="caution">
    <text evidence="2">The sequence shown here is derived from an EMBL/GenBank/DDBJ whole genome shotgun (WGS) entry which is preliminary data.</text>
</comment>
<feature type="domain" description="DUF218" evidence="1">
    <location>
        <begin position="53"/>
        <end position="173"/>
    </location>
</feature>
<accession>A0A3E1EX01</accession>
<name>A0A3E1EX01_9FLAO</name>